<dbReference type="InterPro" id="IPR036061">
    <property type="entry name" value="CheW-like_dom_sf"/>
</dbReference>
<dbReference type="GO" id="GO:0007165">
    <property type="term" value="P:signal transduction"/>
    <property type="evidence" value="ECO:0007669"/>
    <property type="project" value="InterPro"/>
</dbReference>
<comment type="caution">
    <text evidence="2">The sequence shown here is derived from an EMBL/GenBank/DDBJ whole genome shotgun (WGS) entry which is preliminary data.</text>
</comment>
<dbReference type="InterPro" id="IPR002545">
    <property type="entry name" value="CheW-lke_dom"/>
</dbReference>
<name>A0A1J5RVK0_9ZZZZ</name>
<dbReference type="Gene3D" id="2.30.30.40">
    <property type="entry name" value="SH3 Domains"/>
    <property type="match status" value="1"/>
</dbReference>
<dbReference type="GO" id="GO:0006935">
    <property type="term" value="P:chemotaxis"/>
    <property type="evidence" value="ECO:0007669"/>
    <property type="project" value="InterPro"/>
</dbReference>
<organism evidence="2">
    <name type="scientific">mine drainage metagenome</name>
    <dbReference type="NCBI Taxonomy" id="410659"/>
    <lineage>
        <taxon>unclassified sequences</taxon>
        <taxon>metagenomes</taxon>
        <taxon>ecological metagenomes</taxon>
    </lineage>
</organism>
<proteinExistence type="predicted"/>
<evidence type="ECO:0000259" key="1">
    <source>
        <dbReference type="PROSITE" id="PS50851"/>
    </source>
</evidence>
<dbReference type="InterPro" id="IPR039315">
    <property type="entry name" value="CheW"/>
</dbReference>
<reference evidence="2" key="1">
    <citation type="submission" date="2016-10" db="EMBL/GenBank/DDBJ databases">
        <title>Sequence of Gallionella enrichment culture.</title>
        <authorList>
            <person name="Poehlein A."/>
            <person name="Muehling M."/>
            <person name="Daniel R."/>
        </authorList>
    </citation>
    <scope>NUCLEOTIDE SEQUENCE</scope>
</reference>
<sequence length="165" mass="18144">MSKRFNLREFQQNVLERLQAQAAGGGKSVSTLGVQVGDGFWLVDMSDINEVLPPPPLTRVPLTKPWYSGVANVRGNLYSIVDFGVYTGGAAIPHEGQSRVLLAGQKFSFNAGLLVSRVLGLRNSTEWEQSEEDGEVRLKDSGGQVWRKLEMAKLLQQPEFLQIGA</sequence>
<evidence type="ECO:0000313" key="2">
    <source>
        <dbReference type="EMBL" id="OIQ99801.1"/>
    </source>
</evidence>
<feature type="domain" description="CheW-like" evidence="1">
    <location>
        <begin position="28"/>
        <end position="165"/>
    </location>
</feature>
<accession>A0A1J5RVK0</accession>
<dbReference type="Pfam" id="PF01584">
    <property type="entry name" value="CheW"/>
    <property type="match status" value="1"/>
</dbReference>
<dbReference type="SUPFAM" id="SSF50341">
    <property type="entry name" value="CheW-like"/>
    <property type="match status" value="1"/>
</dbReference>
<dbReference type="PROSITE" id="PS50851">
    <property type="entry name" value="CHEW"/>
    <property type="match status" value="1"/>
</dbReference>
<gene>
    <name evidence="2" type="ORF">GALL_181980</name>
</gene>
<dbReference type="PANTHER" id="PTHR22617:SF43">
    <property type="entry name" value="PROTEIN PILI"/>
    <property type="match status" value="1"/>
</dbReference>
<dbReference type="AlphaFoldDB" id="A0A1J5RVK0"/>
<dbReference type="PANTHER" id="PTHR22617">
    <property type="entry name" value="CHEMOTAXIS SENSOR HISTIDINE KINASE-RELATED"/>
    <property type="match status" value="1"/>
</dbReference>
<dbReference type="GO" id="GO:0005829">
    <property type="term" value="C:cytosol"/>
    <property type="evidence" value="ECO:0007669"/>
    <property type="project" value="TreeGrafter"/>
</dbReference>
<dbReference type="Gene3D" id="2.40.50.180">
    <property type="entry name" value="CheA-289, Domain 4"/>
    <property type="match status" value="1"/>
</dbReference>
<protein>
    <submittedName>
        <fullName evidence="2">CheW-like domain protein</fullName>
    </submittedName>
</protein>
<dbReference type="SMART" id="SM00260">
    <property type="entry name" value="CheW"/>
    <property type="match status" value="1"/>
</dbReference>
<dbReference type="EMBL" id="MLJW01000102">
    <property type="protein sequence ID" value="OIQ99801.1"/>
    <property type="molecule type" value="Genomic_DNA"/>
</dbReference>